<dbReference type="SUPFAM" id="SSF57850">
    <property type="entry name" value="RING/U-box"/>
    <property type="match status" value="1"/>
</dbReference>
<name>A0A8X6IR30_NEPPI</name>
<dbReference type="Pfam" id="PF18386">
    <property type="entry name" value="ROQ_II"/>
    <property type="match status" value="1"/>
</dbReference>
<reference evidence="13" key="1">
    <citation type="submission" date="2020-08" db="EMBL/GenBank/DDBJ databases">
        <title>Multicomponent nature underlies the extraordinary mechanical properties of spider dragline silk.</title>
        <authorList>
            <person name="Kono N."/>
            <person name="Nakamura H."/>
            <person name="Mori M."/>
            <person name="Yoshida Y."/>
            <person name="Ohtoshi R."/>
            <person name="Malay A.D."/>
            <person name="Moran D.A.P."/>
            <person name="Tomita M."/>
            <person name="Numata K."/>
            <person name="Arakawa K."/>
        </authorList>
    </citation>
    <scope>NUCLEOTIDE SEQUENCE</scope>
</reference>
<dbReference type="GO" id="GO:0008270">
    <property type="term" value="F:zinc ion binding"/>
    <property type="evidence" value="ECO:0007669"/>
    <property type="project" value="UniProtKB-KW"/>
</dbReference>
<protein>
    <recommendedName>
        <fullName evidence="3">RING-type E3 ubiquitin transferase</fullName>
        <ecNumber evidence="3">2.3.2.27</ecNumber>
    </recommendedName>
</protein>
<feature type="domain" description="C3H1-type" evidence="12">
    <location>
        <begin position="415"/>
        <end position="443"/>
    </location>
</feature>
<dbReference type="PANTHER" id="PTHR13139">
    <property type="entry name" value="RING FINGER AND CCCH-TYPE ZINC FINGER DOMAIN-CONTAINING PROTEIN"/>
    <property type="match status" value="1"/>
</dbReference>
<dbReference type="GO" id="GO:0000288">
    <property type="term" value="P:nuclear-transcribed mRNA catabolic process, deadenylation-dependent decay"/>
    <property type="evidence" value="ECO:0007669"/>
    <property type="project" value="TreeGrafter"/>
</dbReference>
<keyword evidence="9" id="KW-0175">Coiled coil</keyword>
<evidence type="ECO:0000256" key="6">
    <source>
        <dbReference type="ARBA" id="ARBA00022771"/>
    </source>
</evidence>
<dbReference type="InterPro" id="IPR036855">
    <property type="entry name" value="Znf_CCCH_sf"/>
</dbReference>
<dbReference type="SUPFAM" id="SSF90229">
    <property type="entry name" value="CCCH zinc finger"/>
    <property type="match status" value="1"/>
</dbReference>
<dbReference type="PROSITE" id="PS00518">
    <property type="entry name" value="ZF_RING_1"/>
    <property type="match status" value="1"/>
</dbReference>
<dbReference type="InterPro" id="IPR013083">
    <property type="entry name" value="Znf_RING/FYVE/PHD"/>
</dbReference>
<proteinExistence type="predicted"/>
<evidence type="ECO:0000256" key="4">
    <source>
        <dbReference type="ARBA" id="ARBA00022679"/>
    </source>
</evidence>
<dbReference type="SMART" id="SM00184">
    <property type="entry name" value="RING"/>
    <property type="match status" value="1"/>
</dbReference>
<dbReference type="InterPro" id="IPR000571">
    <property type="entry name" value="Znf_CCCH"/>
</dbReference>
<dbReference type="AlphaFoldDB" id="A0A8X6IR30"/>
<sequence length="1012" mass="111471">MPFQAPQWTDFLSCLICYNEFECTIRRPISLGCGHTICKSCLSKLQRKQCPFDQTFINTDINQLPENYALLQLVGGRIPEKPPVTSLVSEEDYKHYLGAKKCVEELALYLKSPSPGLANGLFQSCPLTRPMQRKLVTLVNCQLVEEEGRARGLRAARSLGERSVTELILQHQNPQQLSANLWAAVRARGCQFLGPAMQEEVLKLVLLALEDGSALSRKVLVMFVVQRLAPQFPQASKTSIGHVVQLLYRASCFKVSKREGDSSLMQLKDEFRTYEALRREHDAQVVQIATEAGLRIAPEQWSSLLYGDTAHKSHMQSIVDKLQTPQSFAQSVQELVISLQRSGDPGNLSVLRPYLELLAGIDPSPGVCLNAPLPSWEDLKHALEAAKIVVKGLVEFIQNFGNRRLQDDRLSLTAKYKTSMCRDLVQRRNCPRGLNCTFAHSQEELDRFRARSKRNGGNGQAAGSSTRSPNPDDLSYELDDDDFVNVCDSSPISFNSYINSNTPLTSPACEMPSYVYDGSYISEATSSEKEATLAISSPTTQLFSAQVSNRCSLTSSTSHPDAYPSLQTSHKLNPESPAFQPLAAKTPQAQCMQSSYQTLPNTTAIIPSAITGLSTTKVKLFKKSFSHPAVQNTSIPSTCDTSSVSCLQSVCHVNAAKAKDLSLSSKSVIKNQLECQTLAALQQRKKELLVELGKAKFPNSSCLTTVENGIVSSSDVKTDCVLKTVDDGNVASFYSPWSPASVFPYGSSIHCTSSNYSDSLNSSSEANSSVAEEEMGNGLLKMDFSNYTLFCPSEKDEFIPFDPPLVSKYGPISRCSKSLIREPAPIQVNAVSQMGELTSPTSSLRHPLPSACFAPSFYAADSVSVAIVTEQYLPIVKTGPVILPDATENYVSVLNESEILRISNAEATEGFEIAKECMEDGHFQLQMEELMQEKELNSQDLEEELLEIEKTIQEKEQNIIKDGARYIDHPYKQKFDLKAGGSVPTSIGPWPSQTLENLQFKSSEVLSGFQDK</sequence>
<dbReference type="Gene3D" id="3.30.40.10">
    <property type="entry name" value="Zinc/RING finger domain, C3HC4 (zinc finger)"/>
    <property type="match status" value="1"/>
</dbReference>
<dbReference type="EC" id="2.3.2.27" evidence="3"/>
<evidence type="ECO:0000256" key="8">
    <source>
        <dbReference type="PROSITE-ProRule" id="PRU00723"/>
    </source>
</evidence>
<keyword evidence="7 8" id="KW-0862">Zinc</keyword>
<dbReference type="GO" id="GO:0010494">
    <property type="term" value="C:cytoplasmic stress granule"/>
    <property type="evidence" value="ECO:0007669"/>
    <property type="project" value="TreeGrafter"/>
</dbReference>
<comment type="caution">
    <text evidence="13">The sequence shown here is derived from an EMBL/GenBank/DDBJ whole genome shotgun (WGS) entry which is preliminary data.</text>
</comment>
<dbReference type="OrthoDB" id="10067217at2759"/>
<evidence type="ECO:0000256" key="3">
    <source>
        <dbReference type="ARBA" id="ARBA00012483"/>
    </source>
</evidence>
<dbReference type="FunFam" id="3.30.40.10:FF:000047">
    <property type="entry name" value="Roquin-2 isoform 1"/>
    <property type="match status" value="1"/>
</dbReference>
<dbReference type="PANTHER" id="PTHR13139:SF54">
    <property type="entry name" value="RING-TYPE E3 UBIQUITIN TRANSFERASE"/>
    <property type="match status" value="1"/>
</dbReference>
<dbReference type="PROSITE" id="PS50089">
    <property type="entry name" value="ZF_RING_2"/>
    <property type="match status" value="1"/>
</dbReference>
<feature type="zinc finger region" description="C3H1-type" evidence="8">
    <location>
        <begin position="415"/>
        <end position="443"/>
    </location>
</feature>
<comment type="subcellular location">
    <subcellularLocation>
        <location evidence="2">Cytoplasm</location>
        <location evidence="2">P-body</location>
    </subcellularLocation>
</comment>
<keyword evidence="5 8" id="KW-0479">Metal-binding</keyword>
<keyword evidence="4" id="KW-0808">Transferase</keyword>
<dbReference type="Pfam" id="PF21206">
    <property type="entry name" value="Roquin_1_2-like_ROQ"/>
    <property type="match status" value="1"/>
</dbReference>
<evidence type="ECO:0000256" key="5">
    <source>
        <dbReference type="ARBA" id="ARBA00022723"/>
    </source>
</evidence>
<dbReference type="Proteomes" id="UP000887013">
    <property type="component" value="Unassembled WGS sequence"/>
</dbReference>
<evidence type="ECO:0000256" key="9">
    <source>
        <dbReference type="SAM" id="Coils"/>
    </source>
</evidence>
<dbReference type="GO" id="GO:0000209">
    <property type="term" value="P:protein polyubiquitination"/>
    <property type="evidence" value="ECO:0007669"/>
    <property type="project" value="TreeGrafter"/>
</dbReference>
<dbReference type="GO" id="GO:0003729">
    <property type="term" value="F:mRNA binding"/>
    <property type="evidence" value="ECO:0007669"/>
    <property type="project" value="TreeGrafter"/>
</dbReference>
<dbReference type="Gene3D" id="4.10.1000.10">
    <property type="entry name" value="Zinc finger, CCCH-type"/>
    <property type="match status" value="1"/>
</dbReference>
<dbReference type="GO" id="GO:0003725">
    <property type="term" value="F:double-stranded RNA binding"/>
    <property type="evidence" value="ECO:0007669"/>
    <property type="project" value="TreeGrafter"/>
</dbReference>
<dbReference type="GO" id="GO:0006511">
    <property type="term" value="P:ubiquitin-dependent protein catabolic process"/>
    <property type="evidence" value="ECO:0007669"/>
    <property type="project" value="TreeGrafter"/>
</dbReference>
<dbReference type="EMBL" id="BMAW01046468">
    <property type="protein sequence ID" value="GFS55619.1"/>
    <property type="molecule type" value="Genomic_DNA"/>
</dbReference>
<feature type="region of interest" description="Disordered" evidence="10">
    <location>
        <begin position="452"/>
        <end position="475"/>
    </location>
</feature>
<dbReference type="InterPro" id="IPR048575">
    <property type="entry name" value="Roquin_1_2-like_ROQ"/>
</dbReference>
<dbReference type="Pfam" id="PF00642">
    <property type="entry name" value="zf-CCCH"/>
    <property type="match status" value="1"/>
</dbReference>
<evidence type="ECO:0000256" key="10">
    <source>
        <dbReference type="SAM" id="MobiDB-lite"/>
    </source>
</evidence>
<dbReference type="PROSITE" id="PS50103">
    <property type="entry name" value="ZF_C3H1"/>
    <property type="match status" value="1"/>
</dbReference>
<evidence type="ECO:0000259" key="11">
    <source>
        <dbReference type="PROSITE" id="PS50089"/>
    </source>
</evidence>
<dbReference type="CDD" id="cd16638">
    <property type="entry name" value="mRING-HC-C3HC3D_Roquin"/>
    <property type="match status" value="1"/>
</dbReference>
<feature type="coiled-coil region" evidence="9">
    <location>
        <begin position="924"/>
        <end position="958"/>
    </location>
</feature>
<keyword evidence="6 8" id="KW-0863">Zinc-finger</keyword>
<dbReference type="GO" id="GO:0061630">
    <property type="term" value="F:ubiquitin protein ligase activity"/>
    <property type="evidence" value="ECO:0007669"/>
    <property type="project" value="UniProtKB-EC"/>
</dbReference>
<gene>
    <name evidence="13" type="primary">rc3h1</name>
    <name evidence="13" type="ORF">NPIL_635931</name>
</gene>
<dbReference type="Gene3D" id="1.20.120.1790">
    <property type="match status" value="1"/>
</dbReference>
<evidence type="ECO:0000259" key="12">
    <source>
        <dbReference type="PROSITE" id="PS50103"/>
    </source>
</evidence>
<dbReference type="InterPro" id="IPR041523">
    <property type="entry name" value="ROQ_II"/>
</dbReference>
<dbReference type="InterPro" id="IPR017907">
    <property type="entry name" value="Znf_RING_CS"/>
</dbReference>
<comment type="catalytic activity">
    <reaction evidence="1">
        <text>S-ubiquitinyl-[E2 ubiquitin-conjugating enzyme]-L-cysteine + [acceptor protein]-L-lysine = [E2 ubiquitin-conjugating enzyme]-L-cysteine + N(6)-ubiquitinyl-[acceptor protein]-L-lysine.</text>
        <dbReference type="EC" id="2.3.2.27"/>
    </reaction>
</comment>
<evidence type="ECO:0000313" key="13">
    <source>
        <dbReference type="EMBL" id="GFS55619.1"/>
    </source>
</evidence>
<dbReference type="Pfam" id="PF14634">
    <property type="entry name" value="zf-RING_5"/>
    <property type="match status" value="1"/>
</dbReference>
<feature type="domain" description="RING-type" evidence="11">
    <location>
        <begin position="14"/>
        <end position="54"/>
    </location>
</feature>
<evidence type="ECO:0000256" key="1">
    <source>
        <dbReference type="ARBA" id="ARBA00000900"/>
    </source>
</evidence>
<accession>A0A8X6IR30</accession>
<dbReference type="InterPro" id="IPR052249">
    <property type="entry name" value="Roquin_domain"/>
</dbReference>
<evidence type="ECO:0000256" key="7">
    <source>
        <dbReference type="ARBA" id="ARBA00022833"/>
    </source>
</evidence>
<dbReference type="FunFam" id="1.20.120.1790:FF:000001">
    <property type="entry name" value="roquin-1 isoform X1"/>
    <property type="match status" value="1"/>
</dbReference>
<evidence type="ECO:0000256" key="2">
    <source>
        <dbReference type="ARBA" id="ARBA00004201"/>
    </source>
</evidence>
<dbReference type="GO" id="GO:0035613">
    <property type="term" value="F:RNA stem-loop binding"/>
    <property type="evidence" value="ECO:0007669"/>
    <property type="project" value="TreeGrafter"/>
</dbReference>
<keyword evidence="14" id="KW-1185">Reference proteome</keyword>
<evidence type="ECO:0000313" key="14">
    <source>
        <dbReference type="Proteomes" id="UP000887013"/>
    </source>
</evidence>
<dbReference type="GO" id="GO:0000932">
    <property type="term" value="C:P-body"/>
    <property type="evidence" value="ECO:0007669"/>
    <property type="project" value="UniProtKB-SubCell"/>
</dbReference>
<organism evidence="13 14">
    <name type="scientific">Nephila pilipes</name>
    <name type="common">Giant wood spider</name>
    <name type="synonym">Nephila maculata</name>
    <dbReference type="NCBI Taxonomy" id="299642"/>
    <lineage>
        <taxon>Eukaryota</taxon>
        <taxon>Metazoa</taxon>
        <taxon>Ecdysozoa</taxon>
        <taxon>Arthropoda</taxon>
        <taxon>Chelicerata</taxon>
        <taxon>Arachnida</taxon>
        <taxon>Araneae</taxon>
        <taxon>Araneomorphae</taxon>
        <taxon>Entelegynae</taxon>
        <taxon>Araneoidea</taxon>
        <taxon>Nephilidae</taxon>
        <taxon>Nephila</taxon>
    </lineage>
</organism>
<dbReference type="InterPro" id="IPR001841">
    <property type="entry name" value="Znf_RING"/>
</dbReference>